<evidence type="ECO:0000256" key="6">
    <source>
        <dbReference type="ARBA" id="ARBA00023136"/>
    </source>
</evidence>
<dbReference type="Pfam" id="PF00528">
    <property type="entry name" value="BPD_transp_1"/>
    <property type="match status" value="1"/>
</dbReference>
<sequence>MSRTTKAAGPATLAAAARTPVWRRIADPRIAVLIVAFLAIWKVASMVIGGYNVPTISSVASQLWETASSTEGLQNLGITLLRVGIGLGVAFLIGTALGLFAGASKSAAGYLLPIVRFIQGIPSLSWVIIAVIWFSNVELRVFFVMLLVTLPGFTLQTYDSYRAIPAELRDMARSFRPSRWALFREITLPGVTPGLFTAWKVNLGLGIRMVLIAELVGATVGVGSQLLTAQQLFDMAAVVSWTLLLAICMLILQAVIDGIEAYALRYRAVPQQAAAKDATVSSPDLSAAKG</sequence>
<dbReference type="OrthoDB" id="7274389at2"/>
<feature type="transmembrane region" description="Helical" evidence="7">
    <location>
        <begin position="235"/>
        <end position="256"/>
    </location>
</feature>
<protein>
    <recommendedName>
        <fullName evidence="8">ABC transmembrane type-1 domain-containing protein</fullName>
    </recommendedName>
</protein>
<keyword evidence="10" id="KW-1185">Reference proteome</keyword>
<dbReference type="PANTHER" id="PTHR30151:SF38">
    <property type="entry name" value="ALIPHATIC SULFONATES TRANSPORT PERMEASE PROTEIN SSUC-RELATED"/>
    <property type="match status" value="1"/>
</dbReference>
<evidence type="ECO:0000256" key="3">
    <source>
        <dbReference type="ARBA" id="ARBA00022475"/>
    </source>
</evidence>
<dbReference type="Gene3D" id="1.10.3720.10">
    <property type="entry name" value="MetI-like"/>
    <property type="match status" value="1"/>
</dbReference>
<dbReference type="Proteomes" id="UP000247892">
    <property type="component" value="Unassembled WGS sequence"/>
</dbReference>
<dbReference type="EMBL" id="MASU01000010">
    <property type="protein sequence ID" value="PXY26499.1"/>
    <property type="molecule type" value="Genomic_DNA"/>
</dbReference>
<feature type="transmembrane region" description="Helical" evidence="7">
    <location>
        <begin position="80"/>
        <end position="102"/>
    </location>
</feature>
<keyword evidence="3" id="KW-1003">Cell membrane</keyword>
<evidence type="ECO:0000256" key="1">
    <source>
        <dbReference type="ARBA" id="ARBA00004651"/>
    </source>
</evidence>
<feature type="transmembrane region" description="Helical" evidence="7">
    <location>
        <begin position="30"/>
        <end position="51"/>
    </location>
</feature>
<evidence type="ECO:0000256" key="5">
    <source>
        <dbReference type="ARBA" id="ARBA00022989"/>
    </source>
</evidence>
<proteinExistence type="inferred from homology"/>
<dbReference type="GO" id="GO:0005886">
    <property type="term" value="C:plasma membrane"/>
    <property type="evidence" value="ECO:0007669"/>
    <property type="project" value="UniProtKB-SubCell"/>
</dbReference>
<gene>
    <name evidence="9" type="ORF">BA062_24040</name>
</gene>
<dbReference type="PANTHER" id="PTHR30151">
    <property type="entry name" value="ALKANE SULFONATE ABC TRANSPORTER-RELATED, MEMBRANE SUBUNIT"/>
    <property type="match status" value="1"/>
</dbReference>
<evidence type="ECO:0000313" key="9">
    <source>
        <dbReference type="EMBL" id="PXY26499.1"/>
    </source>
</evidence>
<name>A0A318LN09_9PSEU</name>
<comment type="subcellular location">
    <subcellularLocation>
        <location evidence="1 7">Cell membrane</location>
        <topology evidence="1 7">Multi-pass membrane protein</topology>
    </subcellularLocation>
</comment>
<dbReference type="AlphaFoldDB" id="A0A318LN09"/>
<evidence type="ECO:0000259" key="8">
    <source>
        <dbReference type="PROSITE" id="PS50928"/>
    </source>
</evidence>
<keyword evidence="4 7" id="KW-0812">Transmembrane</keyword>
<evidence type="ECO:0000313" key="10">
    <source>
        <dbReference type="Proteomes" id="UP000247892"/>
    </source>
</evidence>
<evidence type="ECO:0000256" key="2">
    <source>
        <dbReference type="ARBA" id="ARBA00022448"/>
    </source>
</evidence>
<feature type="transmembrane region" description="Helical" evidence="7">
    <location>
        <begin position="205"/>
        <end position="223"/>
    </location>
</feature>
<dbReference type="CDD" id="cd06261">
    <property type="entry name" value="TM_PBP2"/>
    <property type="match status" value="1"/>
</dbReference>
<dbReference type="GO" id="GO:0055085">
    <property type="term" value="P:transmembrane transport"/>
    <property type="evidence" value="ECO:0007669"/>
    <property type="project" value="InterPro"/>
</dbReference>
<comment type="similarity">
    <text evidence="7">Belongs to the binding-protein-dependent transport system permease family.</text>
</comment>
<feature type="transmembrane region" description="Helical" evidence="7">
    <location>
        <begin position="114"/>
        <end position="135"/>
    </location>
</feature>
<dbReference type="SUPFAM" id="SSF161098">
    <property type="entry name" value="MetI-like"/>
    <property type="match status" value="1"/>
</dbReference>
<comment type="caution">
    <text evidence="9">The sequence shown here is derived from an EMBL/GenBank/DDBJ whole genome shotgun (WGS) entry which is preliminary data.</text>
</comment>
<evidence type="ECO:0000256" key="7">
    <source>
        <dbReference type="RuleBase" id="RU363032"/>
    </source>
</evidence>
<evidence type="ECO:0000256" key="4">
    <source>
        <dbReference type="ARBA" id="ARBA00022692"/>
    </source>
</evidence>
<feature type="domain" description="ABC transmembrane type-1" evidence="8">
    <location>
        <begin position="76"/>
        <end position="256"/>
    </location>
</feature>
<feature type="transmembrane region" description="Helical" evidence="7">
    <location>
        <begin position="141"/>
        <end position="161"/>
    </location>
</feature>
<accession>A0A318LN09</accession>
<dbReference type="RefSeq" id="WP_110340615.1">
    <property type="nucleotide sequence ID" value="NZ_JBHVKT010000090.1"/>
</dbReference>
<keyword evidence="2 7" id="KW-0813">Transport</keyword>
<dbReference type="InterPro" id="IPR000515">
    <property type="entry name" value="MetI-like"/>
</dbReference>
<keyword evidence="5 7" id="KW-1133">Transmembrane helix</keyword>
<dbReference type="InterPro" id="IPR035906">
    <property type="entry name" value="MetI-like_sf"/>
</dbReference>
<organism evidence="9 10">
    <name type="scientific">Prauserella flavalba</name>
    <dbReference type="NCBI Taxonomy" id="1477506"/>
    <lineage>
        <taxon>Bacteria</taxon>
        <taxon>Bacillati</taxon>
        <taxon>Actinomycetota</taxon>
        <taxon>Actinomycetes</taxon>
        <taxon>Pseudonocardiales</taxon>
        <taxon>Pseudonocardiaceae</taxon>
        <taxon>Prauserella</taxon>
    </lineage>
</organism>
<reference evidence="9 10" key="1">
    <citation type="submission" date="2016-07" db="EMBL/GenBank/DDBJ databases">
        <title>Draft genome sequence of Prauserella sp. YIM 121212, isolated from alkaline soil.</title>
        <authorList>
            <person name="Ruckert C."/>
            <person name="Albersmeier A."/>
            <person name="Jiang C.-L."/>
            <person name="Jiang Y."/>
            <person name="Kalinowski J."/>
            <person name="Schneider O."/>
            <person name="Winkler A."/>
            <person name="Zotchev S.B."/>
        </authorList>
    </citation>
    <scope>NUCLEOTIDE SEQUENCE [LARGE SCALE GENOMIC DNA]</scope>
    <source>
        <strain evidence="9 10">YIM 121212</strain>
    </source>
</reference>
<keyword evidence="6 7" id="KW-0472">Membrane</keyword>
<dbReference type="PROSITE" id="PS50928">
    <property type="entry name" value="ABC_TM1"/>
    <property type="match status" value="1"/>
</dbReference>